<dbReference type="AlphaFoldDB" id="A0AAD5EB77"/>
<feature type="region of interest" description="Disordered" evidence="3">
    <location>
        <begin position="51"/>
        <end position="83"/>
    </location>
</feature>
<dbReference type="GeneID" id="75913464"/>
<dbReference type="Pfam" id="PF00505">
    <property type="entry name" value="HMG_box"/>
    <property type="match status" value="2"/>
</dbReference>
<dbReference type="InterPro" id="IPR009071">
    <property type="entry name" value="HMG_box_dom"/>
</dbReference>
<dbReference type="GO" id="GO:0005634">
    <property type="term" value="C:nucleus"/>
    <property type="evidence" value="ECO:0007669"/>
    <property type="project" value="UniProtKB-UniRule"/>
</dbReference>
<feature type="DNA-binding region" description="HMG box" evidence="2">
    <location>
        <begin position="194"/>
        <end position="261"/>
    </location>
</feature>
<dbReference type="PANTHER" id="PTHR48112">
    <property type="entry name" value="HIGH MOBILITY GROUP PROTEIN DSP1"/>
    <property type="match status" value="1"/>
</dbReference>
<evidence type="ECO:0000256" key="2">
    <source>
        <dbReference type="PROSITE-ProRule" id="PRU00267"/>
    </source>
</evidence>
<keyword evidence="2" id="KW-0539">Nucleus</keyword>
<dbReference type="GO" id="GO:0003677">
    <property type="term" value="F:DNA binding"/>
    <property type="evidence" value="ECO:0007669"/>
    <property type="project" value="UniProtKB-UniRule"/>
</dbReference>
<dbReference type="Proteomes" id="UP001206595">
    <property type="component" value="Unassembled WGS sequence"/>
</dbReference>
<dbReference type="SUPFAM" id="SSF47095">
    <property type="entry name" value="HMG-box"/>
    <property type="match status" value="2"/>
</dbReference>
<keyword evidence="1 2" id="KW-0238">DNA-binding</keyword>
<evidence type="ECO:0000256" key="3">
    <source>
        <dbReference type="SAM" id="MobiDB-lite"/>
    </source>
</evidence>
<proteinExistence type="predicted"/>
<dbReference type="SMART" id="SM00398">
    <property type="entry name" value="HMG"/>
    <property type="match status" value="2"/>
</dbReference>
<dbReference type="InterPro" id="IPR050342">
    <property type="entry name" value="HMGB"/>
</dbReference>
<evidence type="ECO:0000313" key="6">
    <source>
        <dbReference type="Proteomes" id="UP001206595"/>
    </source>
</evidence>
<evidence type="ECO:0000256" key="1">
    <source>
        <dbReference type="ARBA" id="ARBA00023125"/>
    </source>
</evidence>
<reference evidence="5" key="1">
    <citation type="submission" date="2021-06" db="EMBL/GenBank/DDBJ databases">
        <authorList>
            <consortium name="DOE Joint Genome Institute"/>
            <person name="Mondo S.J."/>
            <person name="Amses K.R."/>
            <person name="Simmons D.R."/>
            <person name="Longcore J.E."/>
            <person name="Seto K."/>
            <person name="Alves G.H."/>
            <person name="Bonds A.E."/>
            <person name="Quandt C.A."/>
            <person name="Davis W.J."/>
            <person name="Chang Y."/>
            <person name="Letcher P.M."/>
            <person name="Powell M.J."/>
            <person name="Kuo A."/>
            <person name="Labutti K."/>
            <person name="Pangilinan J."/>
            <person name="Andreopoulos W."/>
            <person name="Tritt A."/>
            <person name="Riley R."/>
            <person name="Hundley H."/>
            <person name="Johnson J."/>
            <person name="Lipzen A."/>
            <person name="Barry K."/>
            <person name="Berbee M.L."/>
            <person name="Buchler N.E."/>
            <person name="Grigoriev I.V."/>
            <person name="Spatafora J.W."/>
            <person name="Stajich J.E."/>
            <person name="James T.Y."/>
        </authorList>
    </citation>
    <scope>NUCLEOTIDE SEQUENCE</scope>
    <source>
        <strain evidence="5">AG</strain>
    </source>
</reference>
<feature type="domain" description="HMG box" evidence="4">
    <location>
        <begin position="194"/>
        <end position="261"/>
    </location>
</feature>
<dbReference type="Gene3D" id="1.10.30.10">
    <property type="entry name" value="High mobility group box domain"/>
    <property type="match status" value="2"/>
</dbReference>
<sequence length="267" mass="30451">MNRPYPYRHLPSVKALPSSKMSTQLALSFRSLSIANRRLLPAIPVSHQRGLKTQSAATKKTQTVAKSTTKVTTKKTKPVEKPKVEKPRYKDSIFAALPKRPHSAWQIYLTDQLPNMQHNGKISVASATAELGPQWRSMSEQEKQPYLDRWAKQKEDWSKKREAILAKATPYEIYRENLLRKKLGEPLVKDPNAPKKAKNGFMFYVEELRNTGQADYSQGIAHHAKVAGVKWGGLSESEKKKFLDLAQKDSERYHEEIKSYNAKIHAD</sequence>
<feature type="non-terminal residue" evidence="5">
    <location>
        <position position="267"/>
    </location>
</feature>
<protein>
    <recommendedName>
        <fullName evidence="4">HMG box domain-containing protein</fullName>
    </recommendedName>
</protein>
<evidence type="ECO:0000313" key="5">
    <source>
        <dbReference type="EMBL" id="KAI8580716.1"/>
    </source>
</evidence>
<feature type="domain" description="HMG box" evidence="4">
    <location>
        <begin position="98"/>
        <end position="165"/>
    </location>
</feature>
<evidence type="ECO:0000259" key="4">
    <source>
        <dbReference type="PROSITE" id="PS50118"/>
    </source>
</evidence>
<organism evidence="5 6">
    <name type="scientific">Umbelopsis ramanniana AG</name>
    <dbReference type="NCBI Taxonomy" id="1314678"/>
    <lineage>
        <taxon>Eukaryota</taxon>
        <taxon>Fungi</taxon>
        <taxon>Fungi incertae sedis</taxon>
        <taxon>Mucoromycota</taxon>
        <taxon>Mucoromycotina</taxon>
        <taxon>Umbelopsidomycetes</taxon>
        <taxon>Umbelopsidales</taxon>
        <taxon>Umbelopsidaceae</taxon>
        <taxon>Umbelopsis</taxon>
    </lineage>
</organism>
<feature type="DNA-binding region" description="HMG box" evidence="2">
    <location>
        <begin position="98"/>
        <end position="165"/>
    </location>
</feature>
<reference evidence="5" key="2">
    <citation type="journal article" date="2022" name="Proc. Natl. Acad. Sci. U.S.A.">
        <title>Diploid-dominant life cycles characterize the early evolution of Fungi.</title>
        <authorList>
            <person name="Amses K.R."/>
            <person name="Simmons D.R."/>
            <person name="Longcore J.E."/>
            <person name="Mondo S.J."/>
            <person name="Seto K."/>
            <person name="Jeronimo G.H."/>
            <person name="Bonds A.E."/>
            <person name="Quandt C.A."/>
            <person name="Davis W.J."/>
            <person name="Chang Y."/>
            <person name="Federici B.A."/>
            <person name="Kuo A."/>
            <person name="LaButti K."/>
            <person name="Pangilinan J."/>
            <person name="Andreopoulos W."/>
            <person name="Tritt A."/>
            <person name="Riley R."/>
            <person name="Hundley H."/>
            <person name="Johnson J."/>
            <person name="Lipzen A."/>
            <person name="Barry K."/>
            <person name="Lang B.F."/>
            <person name="Cuomo C.A."/>
            <person name="Buchler N.E."/>
            <person name="Grigoriev I.V."/>
            <person name="Spatafora J.W."/>
            <person name="Stajich J.E."/>
            <person name="James T.Y."/>
        </authorList>
    </citation>
    <scope>NUCLEOTIDE SEQUENCE</scope>
    <source>
        <strain evidence="5">AG</strain>
    </source>
</reference>
<accession>A0AAD5EB77</accession>
<feature type="compositionally biased region" description="Low complexity" evidence="3">
    <location>
        <begin position="52"/>
        <end position="71"/>
    </location>
</feature>
<comment type="caution">
    <text evidence="5">The sequence shown here is derived from an EMBL/GenBank/DDBJ whole genome shotgun (WGS) entry which is preliminary data.</text>
</comment>
<keyword evidence="6" id="KW-1185">Reference proteome</keyword>
<dbReference type="RefSeq" id="XP_051445720.1">
    <property type="nucleotide sequence ID" value="XM_051588119.1"/>
</dbReference>
<dbReference type="PROSITE" id="PS50118">
    <property type="entry name" value="HMG_BOX_2"/>
    <property type="match status" value="2"/>
</dbReference>
<dbReference type="InterPro" id="IPR036910">
    <property type="entry name" value="HMG_box_dom_sf"/>
</dbReference>
<dbReference type="EMBL" id="MU620910">
    <property type="protein sequence ID" value="KAI8580716.1"/>
    <property type="molecule type" value="Genomic_DNA"/>
</dbReference>
<gene>
    <name evidence="5" type="ORF">K450DRAFT_235617</name>
</gene>
<name>A0AAD5EB77_UMBRA</name>